<evidence type="ECO:0000313" key="7">
    <source>
        <dbReference type="Proteomes" id="UP001595685"/>
    </source>
</evidence>
<comment type="subcellular location">
    <subcellularLocation>
        <location evidence="1">Membrane</location>
        <topology evidence="1">Multi-pass membrane protein</topology>
    </subcellularLocation>
</comment>
<feature type="transmembrane region" description="Helical" evidence="5">
    <location>
        <begin position="145"/>
        <end position="163"/>
    </location>
</feature>
<keyword evidence="7" id="KW-1185">Reference proteome</keyword>
<feature type="transmembrane region" description="Helical" evidence="5">
    <location>
        <begin position="111"/>
        <end position="133"/>
    </location>
</feature>
<protein>
    <submittedName>
        <fullName evidence="6">APC family permease</fullName>
    </submittedName>
</protein>
<evidence type="ECO:0000256" key="1">
    <source>
        <dbReference type="ARBA" id="ARBA00004141"/>
    </source>
</evidence>
<dbReference type="Pfam" id="PF13520">
    <property type="entry name" value="AA_permease_2"/>
    <property type="match status" value="1"/>
</dbReference>
<proteinExistence type="predicted"/>
<evidence type="ECO:0000256" key="4">
    <source>
        <dbReference type="ARBA" id="ARBA00023136"/>
    </source>
</evidence>
<feature type="transmembrane region" description="Helical" evidence="5">
    <location>
        <begin position="216"/>
        <end position="237"/>
    </location>
</feature>
<keyword evidence="3 5" id="KW-1133">Transmembrane helix</keyword>
<dbReference type="Gene3D" id="1.20.1740.10">
    <property type="entry name" value="Amino acid/polyamine transporter I"/>
    <property type="match status" value="1"/>
</dbReference>
<feature type="transmembrane region" description="Helical" evidence="5">
    <location>
        <begin position="258"/>
        <end position="280"/>
    </location>
</feature>
<evidence type="ECO:0000313" key="6">
    <source>
        <dbReference type="EMBL" id="MFC3687719.1"/>
    </source>
</evidence>
<keyword evidence="2 5" id="KW-0812">Transmembrane</keyword>
<name>A0ABV7WD24_9MICO</name>
<dbReference type="InterPro" id="IPR053153">
    <property type="entry name" value="APC_K+_Transporter"/>
</dbReference>
<feature type="transmembrane region" description="Helical" evidence="5">
    <location>
        <begin position="400"/>
        <end position="420"/>
    </location>
</feature>
<dbReference type="PANTHER" id="PTHR47704">
    <property type="entry name" value="POTASSIUM TRANSPORTER KIMA"/>
    <property type="match status" value="1"/>
</dbReference>
<dbReference type="RefSeq" id="WP_340293017.1">
    <property type="nucleotide sequence ID" value="NZ_JBBEOI010000092.1"/>
</dbReference>
<feature type="transmembrane region" description="Helical" evidence="5">
    <location>
        <begin position="175"/>
        <end position="196"/>
    </location>
</feature>
<dbReference type="InterPro" id="IPR002293">
    <property type="entry name" value="AA/rel_permease1"/>
</dbReference>
<feature type="transmembrane region" description="Helical" evidence="5">
    <location>
        <begin position="440"/>
        <end position="459"/>
    </location>
</feature>
<reference evidence="7" key="1">
    <citation type="journal article" date="2019" name="Int. J. Syst. Evol. Microbiol.">
        <title>The Global Catalogue of Microorganisms (GCM) 10K type strain sequencing project: providing services to taxonomists for standard genome sequencing and annotation.</title>
        <authorList>
            <consortium name="The Broad Institute Genomics Platform"/>
            <consortium name="The Broad Institute Genome Sequencing Center for Infectious Disease"/>
            <person name="Wu L."/>
            <person name="Ma J."/>
        </authorList>
    </citation>
    <scope>NUCLEOTIDE SEQUENCE [LARGE SCALE GENOMIC DNA]</scope>
    <source>
        <strain evidence="7">NCAIM B.02333</strain>
    </source>
</reference>
<dbReference type="Proteomes" id="UP001595685">
    <property type="component" value="Unassembled WGS sequence"/>
</dbReference>
<evidence type="ECO:0000256" key="3">
    <source>
        <dbReference type="ARBA" id="ARBA00022989"/>
    </source>
</evidence>
<evidence type="ECO:0000256" key="2">
    <source>
        <dbReference type="ARBA" id="ARBA00022692"/>
    </source>
</evidence>
<dbReference type="PANTHER" id="PTHR47704:SF1">
    <property type="entry name" value="POTASSIUM TRANSPORTER KIMA"/>
    <property type="match status" value="1"/>
</dbReference>
<accession>A0ABV7WD24</accession>
<organism evidence="6 7">
    <name type="scientific">Aquipuribacter hungaricus</name>
    <dbReference type="NCBI Taxonomy" id="545624"/>
    <lineage>
        <taxon>Bacteria</taxon>
        <taxon>Bacillati</taxon>
        <taxon>Actinomycetota</taxon>
        <taxon>Actinomycetes</taxon>
        <taxon>Micrococcales</taxon>
        <taxon>Intrasporangiaceae</taxon>
        <taxon>Aquipuribacter</taxon>
    </lineage>
</organism>
<gene>
    <name evidence="6" type="ORF">ACFOLH_05120</name>
</gene>
<comment type="caution">
    <text evidence="6">The sequence shown here is derived from an EMBL/GenBank/DDBJ whole genome shotgun (WGS) entry which is preliminary data.</text>
</comment>
<dbReference type="EMBL" id="JBHRWW010000002">
    <property type="protein sequence ID" value="MFC3687719.1"/>
    <property type="molecule type" value="Genomic_DNA"/>
</dbReference>
<feature type="transmembrane region" description="Helical" evidence="5">
    <location>
        <begin position="322"/>
        <end position="354"/>
    </location>
</feature>
<sequence>MSSLLTVPKRLILGRARRSDRADDTLLPKRLALPVFAADPVSSVAYATQELLVILALGGTAALVLAPEVAVAVCVVVAVVVLSYGPLVRAYPGGGGSFAVASRNLGPRAGLVAAAALLVDYTLTVAVSAAAAIDNLVSVLPTLDSARIPLAVAAVLLVMVVNLRGRHEAGWSAMVPVYAFVVVIGVLVVTGLVRWASGDTPTAASAGFELDRSTDLTAVALALVVLRSFAGGGAALAGVDAIANGVPAMRSPKGRNAALTLVGVGATTVLLFGGVLALAVVSGVTVARDSCDLQGLPTDCARFTQQTVLAQLAEAVFGPGSIGAVLVAVVTVAVLLAAANSAFNGFPLLAATLADSGYLPRQLARRGDRLAHSNGILVLALGAVAVLLVLEARVGPLLDLYLVGLFTSFTLAQVGMARHWGTRLRTARRADRRAPVAGRALAVLAAVCTGSVLAVLLVVKVPNGAWASVLVMVLLGLAMHRIHRHYDEVAEEVALPEGEGPEPMPARVHAVVLVSRLHRPVTRALAYARATRPSTLEAVTVATDPAAARELSEEWARRRVTVPLRVLDSPFREVTRPLTEHVRQLRARGPRDVVTVFLPEYVVAHWWEALLHNRSNLWLRARLAATPGVMVVSVPWQLASAVADGDLAARAAGERTLVQEAARTGAADSDRRPHA</sequence>
<feature type="transmembrane region" description="Helical" evidence="5">
    <location>
        <begin position="465"/>
        <end position="482"/>
    </location>
</feature>
<keyword evidence="4 5" id="KW-0472">Membrane</keyword>
<feature type="transmembrane region" description="Helical" evidence="5">
    <location>
        <begin position="375"/>
        <end position="394"/>
    </location>
</feature>
<feature type="transmembrane region" description="Helical" evidence="5">
    <location>
        <begin position="51"/>
        <end position="82"/>
    </location>
</feature>
<evidence type="ECO:0000256" key="5">
    <source>
        <dbReference type="SAM" id="Phobius"/>
    </source>
</evidence>